<dbReference type="EMBL" id="JAYMYS010000008">
    <property type="protein sequence ID" value="KAK7385785.1"/>
    <property type="molecule type" value="Genomic_DNA"/>
</dbReference>
<accession>A0AAN9X7T0</accession>
<evidence type="ECO:0000256" key="5">
    <source>
        <dbReference type="SAM" id="Phobius"/>
    </source>
</evidence>
<dbReference type="GO" id="GO:0008278">
    <property type="term" value="C:cohesin complex"/>
    <property type="evidence" value="ECO:0007669"/>
    <property type="project" value="InterPro"/>
</dbReference>
<feature type="region of interest" description="Disordered" evidence="4">
    <location>
        <begin position="438"/>
        <end position="459"/>
    </location>
</feature>
<feature type="compositionally biased region" description="Polar residues" evidence="4">
    <location>
        <begin position="608"/>
        <end position="617"/>
    </location>
</feature>
<organism evidence="8 9">
    <name type="scientific">Psophocarpus tetragonolobus</name>
    <name type="common">Winged bean</name>
    <name type="synonym">Dolichos tetragonolobus</name>
    <dbReference type="NCBI Taxonomy" id="3891"/>
    <lineage>
        <taxon>Eukaryota</taxon>
        <taxon>Viridiplantae</taxon>
        <taxon>Streptophyta</taxon>
        <taxon>Embryophyta</taxon>
        <taxon>Tracheophyta</taxon>
        <taxon>Spermatophyta</taxon>
        <taxon>Magnoliopsida</taxon>
        <taxon>eudicotyledons</taxon>
        <taxon>Gunneridae</taxon>
        <taxon>Pentapetalae</taxon>
        <taxon>rosids</taxon>
        <taxon>fabids</taxon>
        <taxon>Fabales</taxon>
        <taxon>Fabaceae</taxon>
        <taxon>Papilionoideae</taxon>
        <taxon>50 kb inversion clade</taxon>
        <taxon>NPAAA clade</taxon>
        <taxon>indigoferoid/millettioid clade</taxon>
        <taxon>Phaseoleae</taxon>
        <taxon>Psophocarpus</taxon>
    </lineage>
</organism>
<feature type="compositionally biased region" description="Basic and acidic residues" evidence="4">
    <location>
        <begin position="308"/>
        <end position="321"/>
    </location>
</feature>
<keyword evidence="5" id="KW-1133">Transmembrane helix</keyword>
<dbReference type="InterPro" id="IPR039781">
    <property type="entry name" value="Rad21/Rec8-like"/>
</dbReference>
<keyword evidence="5" id="KW-0472">Membrane</keyword>
<feature type="compositionally biased region" description="Basic residues" evidence="4">
    <location>
        <begin position="341"/>
        <end position="350"/>
    </location>
</feature>
<dbReference type="InterPro" id="IPR006910">
    <property type="entry name" value="Rad21_Rec8_N"/>
</dbReference>
<reference evidence="8 9" key="1">
    <citation type="submission" date="2024-01" db="EMBL/GenBank/DDBJ databases">
        <title>The genomes of 5 underutilized Papilionoideae crops provide insights into root nodulation and disease resistanc.</title>
        <authorList>
            <person name="Jiang F."/>
        </authorList>
    </citation>
    <scope>NUCLEOTIDE SEQUENCE [LARGE SCALE GENOMIC DNA]</scope>
    <source>
        <strain evidence="8">DUOXIRENSHENG_FW03</strain>
        <tissue evidence="8">Leaves</tissue>
    </source>
</reference>
<keyword evidence="5" id="KW-0812">Transmembrane</keyword>
<name>A0AAN9X7T0_PSOTE</name>
<feature type="compositionally biased region" description="Basic and acidic residues" evidence="4">
    <location>
        <begin position="440"/>
        <end position="451"/>
    </location>
</feature>
<dbReference type="AlphaFoldDB" id="A0AAN9X7T0"/>
<proteinExistence type="inferred from homology"/>
<dbReference type="GO" id="GO:0003682">
    <property type="term" value="F:chromatin binding"/>
    <property type="evidence" value="ECO:0007669"/>
    <property type="project" value="TreeGrafter"/>
</dbReference>
<comment type="similarity">
    <text evidence="2">Belongs to the rad21 family.</text>
</comment>
<evidence type="ECO:0000256" key="2">
    <source>
        <dbReference type="ARBA" id="ARBA00009870"/>
    </source>
</evidence>
<dbReference type="PANTHER" id="PTHR12585:SF64">
    <property type="entry name" value="SISTER CHROMATID COHESION 1 PROTEIN 1"/>
    <property type="match status" value="1"/>
</dbReference>
<feature type="transmembrane region" description="Helical" evidence="5">
    <location>
        <begin position="6"/>
        <end position="27"/>
    </location>
</feature>
<gene>
    <name evidence="8" type="ORF">VNO78_31644</name>
</gene>
<feature type="domain" description="Rad21/Rec8-like protein C-terminal eukaryotic" evidence="6">
    <location>
        <begin position="647"/>
        <end position="682"/>
    </location>
</feature>
<feature type="region of interest" description="Disordered" evidence="4">
    <location>
        <begin position="596"/>
        <end position="618"/>
    </location>
</feature>
<evidence type="ECO:0000256" key="4">
    <source>
        <dbReference type="SAM" id="MobiDB-lite"/>
    </source>
</evidence>
<feature type="transmembrane region" description="Helical" evidence="5">
    <location>
        <begin position="39"/>
        <end position="65"/>
    </location>
</feature>
<dbReference type="Proteomes" id="UP001386955">
    <property type="component" value="Unassembled WGS sequence"/>
</dbReference>
<evidence type="ECO:0000259" key="6">
    <source>
        <dbReference type="Pfam" id="PF04824"/>
    </source>
</evidence>
<dbReference type="Pfam" id="PF04825">
    <property type="entry name" value="Rad21_Rec8_N"/>
    <property type="match status" value="1"/>
</dbReference>
<dbReference type="InterPro" id="IPR006909">
    <property type="entry name" value="Rad21/Rec8_C_eu"/>
</dbReference>
<dbReference type="GO" id="GO:0005634">
    <property type="term" value="C:nucleus"/>
    <property type="evidence" value="ECO:0007669"/>
    <property type="project" value="UniProtKB-SubCell"/>
</dbReference>
<dbReference type="InterPro" id="IPR036390">
    <property type="entry name" value="WH_DNA-bd_sf"/>
</dbReference>
<feature type="region of interest" description="Disordered" evidence="4">
    <location>
        <begin position="284"/>
        <end position="351"/>
    </location>
</feature>
<sequence length="771" mass="86599">MNKWLILWSVEPTLTVNTIVTLARVIVMLSSTGKFGASLGYSFFATLVCIDVFLACLLVALHIVFRGYRVLQPYSVLGSDCFVEFLSGLKMFYSHQLLARKAPLGQIWMAATMHAKINRRKLDKLNIIKICEEILNPSIPMALRLSGILMDDVTRFLVEINEAQKLKAAPDPTLLPKAKSKAKKEVVTLPGTGETNVEDIEQSLQFSNTGTTTRFQHSAYFTMRLDSVHESFIDNGAREDQDPSELLHQADAENITLFERFERFQANPDPYNRFERFDIEGDEETQVNVTSGDQIPTTLVPSPPHQNDPTRADTFQEHHPEQPAIQQPSERMIPRQEPRRRGPNKRKRRQPLAIEMDYEQTIIPVHIYQHWLQNASDIISRKGRKTKQADVMSSKKIANLMKLPPVVLIGDLFTAENNDIYYPTPILDLWIKSIQPPHDSPSERISAHHPPEPSFSSPPRGVQNEDFIQFVSFVHQNVFTFLILGGYVPYLCMINCPNVKPSEDFDPVEKLRHGKNILMDKLTTSLLKGHETTPHVSSLKAGDSVHSFPRLTSENGLASHSDFDSGRLKNPRYSSANSSGGLEPLAEGVTFKLARLSEDGPSPAPDGPTQTQVNINHPSDKITDSIHAYEFLQMKAHFETPGAPPFESLDNLAAGMTRTSAAQLFYRICVLASRDALKVEQKVEINEAGKVKAAPPTLLPKAKSKTKFDIEGDEETQVNVTSGDQISIRLYLPNLIKTIPPEFVPYAHTLCQYWGFDGREYCTSRPNFAMT</sequence>
<feature type="domain" description="Rad21/Rec8-like protein N-terminal" evidence="7">
    <location>
        <begin position="91"/>
        <end position="155"/>
    </location>
</feature>
<comment type="caution">
    <text evidence="8">The sequence shown here is derived from an EMBL/GenBank/DDBJ whole genome shotgun (WGS) entry which is preliminary data.</text>
</comment>
<evidence type="ECO:0000256" key="1">
    <source>
        <dbReference type="ARBA" id="ARBA00004123"/>
    </source>
</evidence>
<dbReference type="SUPFAM" id="SSF46785">
    <property type="entry name" value="Winged helix' DNA-binding domain"/>
    <property type="match status" value="1"/>
</dbReference>
<evidence type="ECO:0000313" key="9">
    <source>
        <dbReference type="Proteomes" id="UP001386955"/>
    </source>
</evidence>
<protein>
    <submittedName>
        <fullName evidence="8">Uncharacterized protein</fullName>
    </submittedName>
</protein>
<feature type="region of interest" description="Disordered" evidence="4">
    <location>
        <begin position="556"/>
        <end position="581"/>
    </location>
</feature>
<keyword evidence="3" id="KW-0539">Nucleus</keyword>
<evidence type="ECO:0000313" key="8">
    <source>
        <dbReference type="EMBL" id="KAK7385785.1"/>
    </source>
</evidence>
<evidence type="ECO:0000259" key="7">
    <source>
        <dbReference type="Pfam" id="PF04825"/>
    </source>
</evidence>
<comment type="subcellular location">
    <subcellularLocation>
        <location evidence="1">Nucleus</location>
    </subcellularLocation>
</comment>
<dbReference type="GO" id="GO:0051754">
    <property type="term" value="P:meiotic sister chromatid cohesion, centromeric"/>
    <property type="evidence" value="ECO:0007669"/>
    <property type="project" value="TreeGrafter"/>
</dbReference>
<dbReference type="Pfam" id="PF04824">
    <property type="entry name" value="Rad21_Rec8"/>
    <property type="match status" value="1"/>
</dbReference>
<feature type="compositionally biased region" description="Polar residues" evidence="4">
    <location>
        <begin position="286"/>
        <end position="300"/>
    </location>
</feature>
<dbReference type="PANTHER" id="PTHR12585">
    <property type="entry name" value="SCC1 / RAD21 FAMILY MEMBER"/>
    <property type="match status" value="1"/>
</dbReference>
<evidence type="ECO:0000256" key="3">
    <source>
        <dbReference type="ARBA" id="ARBA00023242"/>
    </source>
</evidence>
<keyword evidence="9" id="KW-1185">Reference proteome</keyword>